<dbReference type="InterPro" id="IPR021819">
    <property type="entry name" value="Far11/STRP_C"/>
</dbReference>
<dbReference type="EMBL" id="MCFG01000237">
    <property type="protein sequence ID" value="ORX77711.1"/>
    <property type="molecule type" value="Genomic_DNA"/>
</dbReference>
<sequence>MAFVLMKNEPQAHSIRLSSPKTYTPDPSFTTLKNANKRVYQLSNSKQQFSKESNNNILSIIQTNHNEDGGSYIEGDKTIKPNNINLINDSSDTLNFDRNDSMSQIFDNASDKFTSPTDESTIKADVKPVIDATGSDENKMNSSGIHLIDLKQLIQKSNFQKPKYDFIYNDVDTMENEINEFYNYQDNPYIQEGKRLFEYSFQKEWTKATERERIDYIIYLLETLEIVNSDQRSASATILLYLSQGVFAECSTKEEQMKWIKYNCKLLWQNDALPYCYQILKIGSSLLDSIVKSYDQNTKNEELQNAMNQTNSEISLYLSLLYMIVEVNNGNEDFSKDLDKLEPPLPAYLFNLVALLANRKNYPVKKLLLLLWKTMLASYGGLEKLKTLKNNLRKENGLDEIDESKQYVKATPEDYYQFYIETSNKYPSIYLNNVKDLPPLSSDEYKLFLNNNIKIVNGHSVLPFIDYESPIVKSIKEKENIYQKNLYISLSQLQIVEEKMRMKKSEAEKEYGYSVDPENDKEPLPILYWKYIASANKDNTKINGITERISNRKNKNNIEFDVIRSIKKLYKNLLPNMPTHIAMLVRLLYYINIGNNVQTKDQKLIENFIEIKKLKPETKEEKDKVKDLYRKYVDQIDLERHKEVVTKAVSAILLLLLKYSKYCHTLQSEYISQLLVDNNCSILILKMLSIWFQNSYVPYDEEIASTYNKDHTNNNISKGNNKDDDNDSNDNTESENKVNPMSNTMAASWLCKKTNVKELNFFDFCKIDTEKEENENNDNNEKKEEDITSDNDKNKDNEKNDENKVKNGNEATEENKNIEESKAAEENKIIEENKNNEEDKNTKEIEEEKNIKENKDIKDLKIKTINIDGEENKNNNKLTNESVRKINLYPSCWRNFFTSINLLRVLQMITKGKLHRILALVQWKTSAVLKRILRVNHIGIQLYALKLLKSQIPFLGKKWKSSNMRIITSIYLNLRPDIEDDYLCSDNEVDVDDALYQEQQLRNIIAHYHKRMFPKITIDSENDNNSNTDNNNQQKVVVDNVEDDFSSRLNLSDTNMKNDINSNYENLILDDNFMNNYEAWLNQEVWQSSEDEFNNVSNIDDLHSTSERILGDIVSLDSSTLGTTSLFSATKKINKDIFGESYNDKNTNDFDWCNDNEVYEEDDDDISSASENEMGWDYPLDKNDDVWK</sequence>
<organism evidence="4 5">
    <name type="scientific">Anaeromyces robustus</name>
    <dbReference type="NCBI Taxonomy" id="1754192"/>
    <lineage>
        <taxon>Eukaryota</taxon>
        <taxon>Fungi</taxon>
        <taxon>Fungi incertae sedis</taxon>
        <taxon>Chytridiomycota</taxon>
        <taxon>Chytridiomycota incertae sedis</taxon>
        <taxon>Neocallimastigomycetes</taxon>
        <taxon>Neocallimastigales</taxon>
        <taxon>Neocallimastigaceae</taxon>
        <taxon>Anaeromyces</taxon>
    </lineage>
</organism>
<evidence type="ECO:0000313" key="5">
    <source>
        <dbReference type="Proteomes" id="UP000193944"/>
    </source>
</evidence>
<dbReference type="AlphaFoldDB" id="A0A1Y1WVX6"/>
<feature type="region of interest" description="Disordered" evidence="1">
    <location>
        <begin position="710"/>
        <end position="741"/>
    </location>
</feature>
<feature type="region of interest" description="Disordered" evidence="1">
    <location>
        <begin position="1161"/>
        <end position="1188"/>
    </location>
</feature>
<dbReference type="InterPro" id="IPR012486">
    <property type="entry name" value="Far11/STRP_N"/>
</dbReference>
<dbReference type="Pfam" id="PF07923">
    <property type="entry name" value="N1221"/>
    <property type="match status" value="1"/>
</dbReference>
<dbReference type="STRING" id="1754192.A0A1Y1WVX6"/>
<evidence type="ECO:0000256" key="1">
    <source>
        <dbReference type="SAM" id="MobiDB-lite"/>
    </source>
</evidence>
<feature type="compositionally biased region" description="Basic and acidic residues" evidence="1">
    <location>
        <begin position="1179"/>
        <end position="1188"/>
    </location>
</feature>
<gene>
    <name evidence="4" type="ORF">BCR32DRAFT_282933</name>
</gene>
<keyword evidence="5" id="KW-1185">Reference proteome</keyword>
<dbReference type="GO" id="GO:0005829">
    <property type="term" value="C:cytosol"/>
    <property type="evidence" value="ECO:0007669"/>
    <property type="project" value="TreeGrafter"/>
</dbReference>
<dbReference type="OrthoDB" id="18234at2759"/>
<dbReference type="PANTHER" id="PTHR13239">
    <property type="entry name" value="PROTEIN REQUIRED FOR HYPHAL ANASTOMOSIS HAM-2"/>
    <property type="match status" value="1"/>
</dbReference>
<dbReference type="Pfam" id="PF11882">
    <property type="entry name" value="DUF3402"/>
    <property type="match status" value="1"/>
</dbReference>
<reference evidence="4 5" key="1">
    <citation type="submission" date="2016-08" db="EMBL/GenBank/DDBJ databases">
        <title>A Parts List for Fungal Cellulosomes Revealed by Comparative Genomics.</title>
        <authorList>
            <consortium name="DOE Joint Genome Institute"/>
            <person name="Haitjema C.H."/>
            <person name="Gilmore S.P."/>
            <person name="Henske J.K."/>
            <person name="Solomon K.V."/>
            <person name="De Groot R."/>
            <person name="Kuo A."/>
            <person name="Mondo S.J."/>
            <person name="Salamov A.A."/>
            <person name="Labutti K."/>
            <person name="Zhao Z."/>
            <person name="Chiniquy J."/>
            <person name="Barry K."/>
            <person name="Brewer H.M."/>
            <person name="Purvine S.O."/>
            <person name="Wright A.T."/>
            <person name="Boxma B."/>
            <person name="Van Alen T."/>
            <person name="Hackstein J.H."/>
            <person name="Baker S.E."/>
            <person name="Grigoriev I.V."/>
            <person name="O'Malley M.A."/>
        </authorList>
    </citation>
    <scope>NUCLEOTIDE SEQUENCE [LARGE SCALE GENOMIC DNA]</scope>
    <source>
        <strain evidence="4 5">S4</strain>
    </source>
</reference>
<feature type="compositionally biased region" description="Acidic residues" evidence="1">
    <location>
        <begin position="724"/>
        <end position="733"/>
    </location>
</feature>
<dbReference type="SMART" id="SM01292">
    <property type="entry name" value="N1221"/>
    <property type="match status" value="1"/>
</dbReference>
<evidence type="ECO:0000259" key="3">
    <source>
        <dbReference type="SMART" id="SM01293"/>
    </source>
</evidence>
<dbReference type="Proteomes" id="UP000193944">
    <property type="component" value="Unassembled WGS sequence"/>
</dbReference>
<evidence type="ECO:0000313" key="4">
    <source>
        <dbReference type="EMBL" id="ORX77711.1"/>
    </source>
</evidence>
<dbReference type="GO" id="GO:0007010">
    <property type="term" value="P:cytoskeleton organization"/>
    <property type="evidence" value="ECO:0007669"/>
    <property type="project" value="TreeGrafter"/>
</dbReference>
<feature type="region of interest" description="Disordered" evidence="1">
    <location>
        <begin position="771"/>
        <end position="847"/>
    </location>
</feature>
<dbReference type="PANTHER" id="PTHR13239:SF4">
    <property type="entry name" value="AT25231P"/>
    <property type="match status" value="1"/>
</dbReference>
<evidence type="ECO:0000259" key="2">
    <source>
        <dbReference type="SMART" id="SM01292"/>
    </source>
</evidence>
<protein>
    <submittedName>
        <fullName evidence="4">N1221-domain-containing protein</fullName>
    </submittedName>
</protein>
<feature type="domain" description="Far11/STRP N-terminal" evidence="2">
    <location>
        <begin position="161"/>
        <end position="444"/>
    </location>
</feature>
<dbReference type="SMART" id="SM01293">
    <property type="entry name" value="DUF3402"/>
    <property type="match status" value="1"/>
</dbReference>
<comment type="caution">
    <text evidence="4">The sequence shown here is derived from an EMBL/GenBank/DDBJ whole genome shotgun (WGS) entry which is preliminary data.</text>
</comment>
<name>A0A1Y1WVX6_9FUNG</name>
<dbReference type="InterPro" id="IPR040185">
    <property type="entry name" value="Far11/STRP"/>
</dbReference>
<proteinExistence type="predicted"/>
<reference evidence="4 5" key="2">
    <citation type="submission" date="2016-08" db="EMBL/GenBank/DDBJ databases">
        <title>Pervasive Adenine N6-methylation of Active Genes in Fungi.</title>
        <authorList>
            <consortium name="DOE Joint Genome Institute"/>
            <person name="Mondo S.J."/>
            <person name="Dannebaum R.O."/>
            <person name="Kuo R.C."/>
            <person name="Labutti K."/>
            <person name="Haridas S."/>
            <person name="Kuo A."/>
            <person name="Salamov A."/>
            <person name="Ahrendt S.R."/>
            <person name="Lipzen A."/>
            <person name="Sullivan W."/>
            <person name="Andreopoulos W.B."/>
            <person name="Clum A."/>
            <person name="Lindquist E."/>
            <person name="Daum C."/>
            <person name="Ramamoorthy G.K."/>
            <person name="Gryganskyi A."/>
            <person name="Culley D."/>
            <person name="Magnuson J.K."/>
            <person name="James T.Y."/>
            <person name="O'Malley M.A."/>
            <person name="Stajich J.E."/>
            <person name="Spatafora J.W."/>
            <person name="Visel A."/>
            <person name="Grigoriev I.V."/>
        </authorList>
    </citation>
    <scope>NUCLEOTIDE SEQUENCE [LARGE SCALE GENOMIC DNA]</scope>
    <source>
        <strain evidence="4 5">S4</strain>
    </source>
</reference>
<feature type="compositionally biased region" description="Basic and acidic residues" evidence="1">
    <location>
        <begin position="779"/>
        <end position="847"/>
    </location>
</feature>
<accession>A0A1Y1WVX6</accession>
<feature type="domain" description="Far11/STRP C-terminal" evidence="3">
    <location>
        <begin position="473"/>
        <end position="1077"/>
    </location>
</feature>